<keyword evidence="2" id="KW-1185">Reference proteome</keyword>
<dbReference type="EMBL" id="BMAO01008091">
    <property type="protein sequence ID" value="GFR20792.1"/>
    <property type="molecule type" value="Genomic_DNA"/>
</dbReference>
<reference evidence="1" key="1">
    <citation type="submission" date="2020-07" db="EMBL/GenBank/DDBJ databases">
        <title>Multicomponent nature underlies the extraordinary mechanical properties of spider dragline silk.</title>
        <authorList>
            <person name="Kono N."/>
            <person name="Nakamura H."/>
            <person name="Mori M."/>
            <person name="Yoshida Y."/>
            <person name="Ohtoshi R."/>
            <person name="Malay A.D."/>
            <person name="Moran D.A.P."/>
            <person name="Tomita M."/>
            <person name="Numata K."/>
            <person name="Arakawa K."/>
        </authorList>
    </citation>
    <scope>NUCLEOTIDE SEQUENCE</scope>
</reference>
<accession>A0A8X6HBW8</accession>
<organism evidence="1 2">
    <name type="scientific">Trichonephila clavata</name>
    <name type="common">Joro spider</name>
    <name type="synonym">Nephila clavata</name>
    <dbReference type="NCBI Taxonomy" id="2740835"/>
    <lineage>
        <taxon>Eukaryota</taxon>
        <taxon>Metazoa</taxon>
        <taxon>Ecdysozoa</taxon>
        <taxon>Arthropoda</taxon>
        <taxon>Chelicerata</taxon>
        <taxon>Arachnida</taxon>
        <taxon>Araneae</taxon>
        <taxon>Araneomorphae</taxon>
        <taxon>Entelegynae</taxon>
        <taxon>Araneoidea</taxon>
        <taxon>Nephilidae</taxon>
        <taxon>Trichonephila</taxon>
    </lineage>
</organism>
<proteinExistence type="predicted"/>
<dbReference type="AlphaFoldDB" id="A0A8X6HBW8"/>
<evidence type="ECO:0000313" key="1">
    <source>
        <dbReference type="EMBL" id="GFR20792.1"/>
    </source>
</evidence>
<comment type="caution">
    <text evidence="1">The sequence shown here is derived from an EMBL/GenBank/DDBJ whole genome shotgun (WGS) entry which is preliminary data.</text>
</comment>
<sequence>MKPAVEFRLATGYDCLDMHLHLTKVFIDSCCMFYNHREPVGCTRLMHYPTLCSKSLWGRSWEDGNPMSS</sequence>
<name>A0A8X6HBW8_TRICU</name>
<gene>
    <name evidence="1" type="ORF">TNCT_713751</name>
</gene>
<dbReference type="Proteomes" id="UP000887116">
    <property type="component" value="Unassembled WGS sequence"/>
</dbReference>
<evidence type="ECO:0000313" key="2">
    <source>
        <dbReference type="Proteomes" id="UP000887116"/>
    </source>
</evidence>
<protein>
    <submittedName>
        <fullName evidence="1">Uncharacterized protein</fullName>
    </submittedName>
</protein>